<dbReference type="AlphaFoldDB" id="A0A1F4TAA1"/>
<dbReference type="GO" id="GO:0016740">
    <property type="term" value="F:transferase activity"/>
    <property type="evidence" value="ECO:0007669"/>
    <property type="project" value="UniProtKB-KW"/>
</dbReference>
<organism evidence="11 12">
    <name type="scientific">candidate division WOR-1 bacterium RIFOXYB2_FULL_48_7</name>
    <dbReference type="NCBI Taxonomy" id="1802583"/>
    <lineage>
        <taxon>Bacteria</taxon>
        <taxon>Bacillati</taxon>
        <taxon>Saganbacteria</taxon>
    </lineage>
</organism>
<dbReference type="GO" id="GO:0046872">
    <property type="term" value="F:metal ion binding"/>
    <property type="evidence" value="ECO:0007669"/>
    <property type="project" value="UniProtKB-KW"/>
</dbReference>
<comment type="catalytic activity">
    <reaction evidence="10">
        <text>L-threonyl-[protein] + FAD = FMN-L-threonyl-[protein] + AMP + H(+)</text>
        <dbReference type="Rhea" id="RHEA:36847"/>
        <dbReference type="Rhea" id="RHEA-COMP:11060"/>
        <dbReference type="Rhea" id="RHEA-COMP:11061"/>
        <dbReference type="ChEBI" id="CHEBI:15378"/>
        <dbReference type="ChEBI" id="CHEBI:30013"/>
        <dbReference type="ChEBI" id="CHEBI:57692"/>
        <dbReference type="ChEBI" id="CHEBI:74257"/>
        <dbReference type="ChEBI" id="CHEBI:456215"/>
        <dbReference type="EC" id="2.7.1.180"/>
    </reaction>
</comment>
<evidence type="ECO:0000256" key="5">
    <source>
        <dbReference type="ARBA" id="ARBA00022679"/>
    </source>
</evidence>
<evidence type="ECO:0000256" key="1">
    <source>
        <dbReference type="ARBA" id="ARBA00001946"/>
    </source>
</evidence>
<dbReference type="PANTHER" id="PTHR30040:SF2">
    <property type="entry name" value="FAD:PROTEIN FMN TRANSFERASE"/>
    <property type="match status" value="1"/>
</dbReference>
<evidence type="ECO:0000256" key="8">
    <source>
        <dbReference type="ARBA" id="ARBA00022842"/>
    </source>
</evidence>
<comment type="caution">
    <text evidence="11">The sequence shown here is derived from an EMBL/GenBank/DDBJ whole genome shotgun (WGS) entry which is preliminary data.</text>
</comment>
<proteinExistence type="predicted"/>
<evidence type="ECO:0000256" key="10">
    <source>
        <dbReference type="ARBA" id="ARBA00048540"/>
    </source>
</evidence>
<protein>
    <recommendedName>
        <fullName evidence="3">FAD:protein FMN transferase</fullName>
        <ecNumber evidence="2">2.7.1.180</ecNumber>
    </recommendedName>
    <alternativeName>
        <fullName evidence="9">Flavin transferase</fullName>
    </alternativeName>
</protein>
<gene>
    <name evidence="11" type="ORF">A2311_06665</name>
</gene>
<evidence type="ECO:0000256" key="9">
    <source>
        <dbReference type="ARBA" id="ARBA00031306"/>
    </source>
</evidence>
<keyword evidence="8" id="KW-0460">Magnesium</keyword>
<dbReference type="EMBL" id="MEUF01000093">
    <property type="protein sequence ID" value="OGC29400.1"/>
    <property type="molecule type" value="Genomic_DNA"/>
</dbReference>
<name>A0A1F4TAA1_UNCSA</name>
<dbReference type="STRING" id="1802583.A2311_06665"/>
<reference evidence="11 12" key="1">
    <citation type="journal article" date="2016" name="Nat. Commun.">
        <title>Thousands of microbial genomes shed light on interconnected biogeochemical processes in an aquifer system.</title>
        <authorList>
            <person name="Anantharaman K."/>
            <person name="Brown C.T."/>
            <person name="Hug L.A."/>
            <person name="Sharon I."/>
            <person name="Castelle C.J."/>
            <person name="Probst A.J."/>
            <person name="Thomas B.C."/>
            <person name="Singh A."/>
            <person name="Wilkins M.J."/>
            <person name="Karaoz U."/>
            <person name="Brodie E.L."/>
            <person name="Williams K.H."/>
            <person name="Hubbard S.S."/>
            <person name="Banfield J.F."/>
        </authorList>
    </citation>
    <scope>NUCLEOTIDE SEQUENCE [LARGE SCALE GENOMIC DNA]</scope>
</reference>
<dbReference type="EC" id="2.7.1.180" evidence="2"/>
<evidence type="ECO:0000313" key="12">
    <source>
        <dbReference type="Proteomes" id="UP000178951"/>
    </source>
</evidence>
<keyword evidence="7" id="KW-0274">FAD</keyword>
<keyword evidence="4" id="KW-0285">Flavoprotein</keyword>
<dbReference type="PANTHER" id="PTHR30040">
    <property type="entry name" value="THIAMINE BIOSYNTHESIS LIPOPROTEIN APBE"/>
    <property type="match status" value="1"/>
</dbReference>
<accession>A0A1F4TAA1</accession>
<dbReference type="InterPro" id="IPR024932">
    <property type="entry name" value="ApbE"/>
</dbReference>
<dbReference type="Pfam" id="PF02424">
    <property type="entry name" value="ApbE"/>
    <property type="match status" value="2"/>
</dbReference>
<dbReference type="SUPFAM" id="SSF143631">
    <property type="entry name" value="ApbE-like"/>
    <property type="match status" value="1"/>
</dbReference>
<comment type="cofactor">
    <cofactor evidence="1">
        <name>Mg(2+)</name>
        <dbReference type="ChEBI" id="CHEBI:18420"/>
    </cofactor>
</comment>
<dbReference type="Gene3D" id="3.10.520.10">
    <property type="entry name" value="ApbE-like domains"/>
    <property type="match status" value="2"/>
</dbReference>
<evidence type="ECO:0000256" key="6">
    <source>
        <dbReference type="ARBA" id="ARBA00022723"/>
    </source>
</evidence>
<dbReference type="InterPro" id="IPR003374">
    <property type="entry name" value="ApbE-like_sf"/>
</dbReference>
<dbReference type="Proteomes" id="UP000178951">
    <property type="component" value="Unassembled WGS sequence"/>
</dbReference>
<sequence>MALAGLAFFAWPKYQENSFPVMGTTLRLKAQGGDLKAVYQTFLRLERLLSKFQPSSEVAKLNRGDKVVLSDETVQLWRLAKQMQRDSGGAFNIRNKGYYDLGGIAKGYAVEHGRGLLLKQGVKSAIIDMHSSVAVIGGPWKIAVFDPRTGDARQVITLLNGDALSTSGQYEQPGHIVDPRTGQAAARCLSVTIVTSDAAIADALSTAIFVLGVQPGIRLANKYRAKYLIIERNGQQHDNFGAQLR</sequence>
<evidence type="ECO:0000313" key="11">
    <source>
        <dbReference type="EMBL" id="OGC29400.1"/>
    </source>
</evidence>
<keyword evidence="6" id="KW-0479">Metal-binding</keyword>
<evidence type="ECO:0000256" key="2">
    <source>
        <dbReference type="ARBA" id="ARBA00011955"/>
    </source>
</evidence>
<evidence type="ECO:0000256" key="3">
    <source>
        <dbReference type="ARBA" id="ARBA00016337"/>
    </source>
</evidence>
<evidence type="ECO:0000256" key="7">
    <source>
        <dbReference type="ARBA" id="ARBA00022827"/>
    </source>
</evidence>
<evidence type="ECO:0000256" key="4">
    <source>
        <dbReference type="ARBA" id="ARBA00022630"/>
    </source>
</evidence>
<keyword evidence="5" id="KW-0808">Transferase</keyword>